<name>A0A1G9WN37_9SPHI</name>
<dbReference type="STRING" id="990371.SAMN05421813_12612"/>
<dbReference type="Gene3D" id="1.10.390.10">
    <property type="entry name" value="Neutral Protease Domain 2"/>
    <property type="match status" value="1"/>
</dbReference>
<dbReference type="SUPFAM" id="SSF55486">
    <property type="entry name" value="Metalloproteases ('zincins'), catalytic domain"/>
    <property type="match status" value="1"/>
</dbReference>
<dbReference type="Proteomes" id="UP000199226">
    <property type="component" value="Unassembled WGS sequence"/>
</dbReference>
<dbReference type="GO" id="GO:0008270">
    <property type="term" value="F:zinc ion binding"/>
    <property type="evidence" value="ECO:0007669"/>
    <property type="project" value="InterPro"/>
</dbReference>
<keyword evidence="4" id="KW-1185">Reference proteome</keyword>
<evidence type="ECO:0000313" key="4">
    <source>
        <dbReference type="Proteomes" id="UP000199226"/>
    </source>
</evidence>
<dbReference type="EMBL" id="FNHH01000026">
    <property type="protein sequence ID" value="SDM85918.1"/>
    <property type="molecule type" value="Genomic_DNA"/>
</dbReference>
<sequence length="665" mass="74809">MNKLKFLTFLFAAISILSPVWAQTVNQAEVSVNSYNYNDAFGPLFYTKNGNEYRSAGGQPGPKYWQNRADYKLSVRLNDQTNEISGTELITYTNNSPDKLAFIWMQLDQNLFKSDSRGTAIIPPTGSRNGARGQKFDGGYTIKSVKLISVEKGKTTESAAEFLIEDTRMQIYLPSALSAGGGQLKLKIEYSFVSPDYGSDRMGILNTKNGKIFSVAQWYPRMCVYDDVLGWNTLPYTGPSEFYLEYGDYDISITVPSNHIVVSSGELTNPQDVYTLEQQQRWKAAAQSDKTVIIRAASEVGDPKSRPSGKQELTWNFKLKNARDAAWASSAAFIIDAARMNLPSGKKSMAISAYPEESDGNDAWGRSTEYTKASNEFNSKKWLEFPYPAATNVASVAGGMEYPGIVFCGARAKSAGLWGVTDHEFGHTWFPMIVGSNERLFAWMDEGFNTFINSLASKDFNGGEYKPRPTDMHNLGKAITSDAYEPVMSSPDNMKERNIGILAYYKPAIGLTLLREQVLGPERFDRAFKTYIERWAYKHPTPDDFFRTIENVAGENLNWFWRGWYINNWKLDQAVTDVKYVKNDPAQGVLITIENLEKMPMPVILEIKTKSGKVSRLKLPVEVWQRNKQWTFIYPSDEEIVSVVSDPDKVLPDSNSANNSWTSVK</sequence>
<dbReference type="CDD" id="cd09604">
    <property type="entry name" value="M1_APN_like"/>
    <property type="match status" value="1"/>
</dbReference>
<accession>A0A1G9WN37</accession>
<dbReference type="InterPro" id="IPR027268">
    <property type="entry name" value="Peptidase_M4/M1_CTD_sf"/>
</dbReference>
<dbReference type="RefSeq" id="WP_176767714.1">
    <property type="nucleotide sequence ID" value="NZ_FNHH01000026.1"/>
</dbReference>
<keyword evidence="1" id="KW-0732">Signal</keyword>
<feature type="signal peptide" evidence="1">
    <location>
        <begin position="1"/>
        <end position="22"/>
    </location>
</feature>
<dbReference type="Pfam" id="PF01433">
    <property type="entry name" value="Peptidase_M1"/>
    <property type="match status" value="1"/>
</dbReference>
<evidence type="ECO:0000313" key="3">
    <source>
        <dbReference type="EMBL" id="SDM85918.1"/>
    </source>
</evidence>
<feature type="domain" description="Peptidase M1 membrane alanine aminopeptidase" evidence="2">
    <location>
        <begin position="418"/>
        <end position="564"/>
    </location>
</feature>
<reference evidence="4" key="1">
    <citation type="submission" date="2016-10" db="EMBL/GenBank/DDBJ databases">
        <authorList>
            <person name="Varghese N."/>
            <person name="Submissions S."/>
        </authorList>
    </citation>
    <scope>NUCLEOTIDE SEQUENCE [LARGE SCALE GENOMIC DNA]</scope>
    <source>
        <strain evidence="4">DSM 24536</strain>
    </source>
</reference>
<dbReference type="GO" id="GO:0008237">
    <property type="term" value="F:metallopeptidase activity"/>
    <property type="evidence" value="ECO:0007669"/>
    <property type="project" value="InterPro"/>
</dbReference>
<feature type="chain" id="PRO_5011569494" description="Peptidase M1 membrane alanine aminopeptidase domain-containing protein" evidence="1">
    <location>
        <begin position="23"/>
        <end position="665"/>
    </location>
</feature>
<gene>
    <name evidence="3" type="ORF">SAMN05421813_12612</name>
</gene>
<organism evidence="3 4">
    <name type="scientific">Daejeonella rubra</name>
    <dbReference type="NCBI Taxonomy" id="990371"/>
    <lineage>
        <taxon>Bacteria</taxon>
        <taxon>Pseudomonadati</taxon>
        <taxon>Bacteroidota</taxon>
        <taxon>Sphingobacteriia</taxon>
        <taxon>Sphingobacteriales</taxon>
        <taxon>Sphingobacteriaceae</taxon>
        <taxon>Daejeonella</taxon>
    </lineage>
</organism>
<evidence type="ECO:0000256" key="1">
    <source>
        <dbReference type="SAM" id="SignalP"/>
    </source>
</evidence>
<evidence type="ECO:0000259" key="2">
    <source>
        <dbReference type="Pfam" id="PF01433"/>
    </source>
</evidence>
<protein>
    <recommendedName>
        <fullName evidence="2">Peptidase M1 membrane alanine aminopeptidase domain-containing protein</fullName>
    </recommendedName>
</protein>
<dbReference type="AlphaFoldDB" id="A0A1G9WN37"/>
<dbReference type="InterPro" id="IPR014782">
    <property type="entry name" value="Peptidase_M1_dom"/>
</dbReference>
<proteinExistence type="predicted"/>